<keyword evidence="1" id="KW-1133">Transmembrane helix</keyword>
<keyword evidence="1" id="KW-0812">Transmembrane</keyword>
<feature type="transmembrane region" description="Helical" evidence="1">
    <location>
        <begin position="176"/>
        <end position="194"/>
    </location>
</feature>
<dbReference type="Proteomes" id="UP000177960">
    <property type="component" value="Unassembled WGS sequence"/>
</dbReference>
<feature type="transmembrane region" description="Helical" evidence="1">
    <location>
        <begin position="120"/>
        <end position="139"/>
    </location>
</feature>
<keyword evidence="1" id="KW-0472">Membrane</keyword>
<organism evidence="2 3">
    <name type="scientific">Candidatus Harrisonbacteria bacterium RIFCSPHIGHO2_02_FULL_42_16</name>
    <dbReference type="NCBI Taxonomy" id="1798404"/>
    <lineage>
        <taxon>Bacteria</taxon>
        <taxon>Candidatus Harrisoniibacteriota</taxon>
    </lineage>
</organism>
<name>A0A1G1ZGE1_9BACT</name>
<accession>A0A1G1ZGE1</accession>
<feature type="transmembrane region" description="Helical" evidence="1">
    <location>
        <begin position="258"/>
        <end position="276"/>
    </location>
</feature>
<protein>
    <recommendedName>
        <fullName evidence="4">EamA domain-containing protein</fullName>
    </recommendedName>
</protein>
<feature type="transmembrane region" description="Helical" evidence="1">
    <location>
        <begin position="34"/>
        <end position="53"/>
    </location>
</feature>
<evidence type="ECO:0000256" key="1">
    <source>
        <dbReference type="SAM" id="Phobius"/>
    </source>
</evidence>
<dbReference type="EMBL" id="MHJG01000020">
    <property type="protein sequence ID" value="OGY63604.1"/>
    <property type="molecule type" value="Genomic_DNA"/>
</dbReference>
<gene>
    <name evidence="2" type="ORF">A3B92_03030</name>
</gene>
<dbReference type="AlphaFoldDB" id="A0A1G1ZGE1"/>
<proteinExistence type="predicted"/>
<dbReference type="STRING" id="1798404.A3B92_03030"/>
<feature type="transmembrane region" description="Helical" evidence="1">
    <location>
        <begin position="95"/>
        <end position="114"/>
    </location>
</feature>
<evidence type="ECO:0000313" key="3">
    <source>
        <dbReference type="Proteomes" id="UP000177960"/>
    </source>
</evidence>
<sequence>MISVLFASLASFIDEVSSSIIKFETVHKKETVYTAGFINTLFGILVFLAIAAFRNSFVFSLASLPTFAIKAVLEIFQAQASMLAIMKTDRSTYAFVRNITIPLLLATDLLLGFTVSSGQWIGITLIFATFFFIILFHILNTKGIGYSLFTAVNAVATISLFKYNITHFNSVEAEQIITLLILLFYFFLAARFLARENPLSFLRRRTFLGQGFAHSIASIFGSFAIAFGNPGIATAAGRASSVLAGIISGHNYFQEKKFGAKIIVSAALIAGLALLTR</sequence>
<reference evidence="2 3" key="1">
    <citation type="journal article" date="2016" name="Nat. Commun.">
        <title>Thousands of microbial genomes shed light on interconnected biogeochemical processes in an aquifer system.</title>
        <authorList>
            <person name="Anantharaman K."/>
            <person name="Brown C.T."/>
            <person name="Hug L.A."/>
            <person name="Sharon I."/>
            <person name="Castelle C.J."/>
            <person name="Probst A.J."/>
            <person name="Thomas B.C."/>
            <person name="Singh A."/>
            <person name="Wilkins M.J."/>
            <person name="Karaoz U."/>
            <person name="Brodie E.L."/>
            <person name="Williams K.H."/>
            <person name="Hubbard S.S."/>
            <person name="Banfield J.F."/>
        </authorList>
    </citation>
    <scope>NUCLEOTIDE SEQUENCE [LARGE SCALE GENOMIC DNA]</scope>
</reference>
<feature type="transmembrane region" description="Helical" evidence="1">
    <location>
        <begin position="206"/>
        <end position="227"/>
    </location>
</feature>
<evidence type="ECO:0008006" key="4">
    <source>
        <dbReference type="Google" id="ProtNLM"/>
    </source>
</evidence>
<feature type="transmembrane region" description="Helical" evidence="1">
    <location>
        <begin position="146"/>
        <end position="164"/>
    </location>
</feature>
<evidence type="ECO:0000313" key="2">
    <source>
        <dbReference type="EMBL" id="OGY63604.1"/>
    </source>
</evidence>
<comment type="caution">
    <text evidence="2">The sequence shown here is derived from an EMBL/GenBank/DDBJ whole genome shotgun (WGS) entry which is preliminary data.</text>
</comment>